<gene>
    <name evidence="1" type="ORF">AFUS01_LOCUS34367</name>
</gene>
<evidence type="ECO:0000313" key="1">
    <source>
        <dbReference type="EMBL" id="CAG7824196.1"/>
    </source>
</evidence>
<protein>
    <submittedName>
        <fullName evidence="1">Uncharacterized protein</fullName>
    </submittedName>
</protein>
<dbReference type="EMBL" id="CAJVCH010531966">
    <property type="protein sequence ID" value="CAG7824196.1"/>
    <property type="molecule type" value="Genomic_DNA"/>
</dbReference>
<proteinExistence type="predicted"/>
<keyword evidence="2" id="KW-1185">Reference proteome</keyword>
<name>A0A8J2L0L2_9HEXA</name>
<reference evidence="1" key="1">
    <citation type="submission" date="2021-06" db="EMBL/GenBank/DDBJ databases">
        <authorList>
            <person name="Hodson N. C."/>
            <person name="Mongue J. A."/>
            <person name="Jaron S. K."/>
        </authorList>
    </citation>
    <scope>NUCLEOTIDE SEQUENCE</scope>
</reference>
<sequence length="133" mass="14753">VEFSNRLKEFAVVTTGKLVDGNVRALKSKIIGRTVDVFWGRETYSVKVRGFGTKTAMEVLCDNLAEEASNAEISAEETVGNDRKRSGSNHSCAGRIFNILNKRKRILDSTSGQISKVIKVVCVDDQVDNIRQF</sequence>
<dbReference type="Proteomes" id="UP000708208">
    <property type="component" value="Unassembled WGS sequence"/>
</dbReference>
<accession>A0A8J2L0L2</accession>
<feature type="non-terminal residue" evidence="1">
    <location>
        <position position="1"/>
    </location>
</feature>
<comment type="caution">
    <text evidence="1">The sequence shown here is derived from an EMBL/GenBank/DDBJ whole genome shotgun (WGS) entry which is preliminary data.</text>
</comment>
<evidence type="ECO:0000313" key="2">
    <source>
        <dbReference type="Proteomes" id="UP000708208"/>
    </source>
</evidence>
<dbReference type="AlphaFoldDB" id="A0A8J2L0L2"/>
<organism evidence="1 2">
    <name type="scientific">Allacma fusca</name>
    <dbReference type="NCBI Taxonomy" id="39272"/>
    <lineage>
        <taxon>Eukaryota</taxon>
        <taxon>Metazoa</taxon>
        <taxon>Ecdysozoa</taxon>
        <taxon>Arthropoda</taxon>
        <taxon>Hexapoda</taxon>
        <taxon>Collembola</taxon>
        <taxon>Symphypleona</taxon>
        <taxon>Sminthuridae</taxon>
        <taxon>Allacma</taxon>
    </lineage>
</organism>